<gene>
    <name evidence="4" type="primary">cobK</name>
    <name evidence="4" type="ORF">AOPFMNJM_2386</name>
</gene>
<comment type="pathway">
    <text evidence="1">Cofactor biosynthesis; adenosylcobalamin biosynthesis.</text>
</comment>
<evidence type="ECO:0000313" key="4">
    <source>
        <dbReference type="EMBL" id="GJE07062.1"/>
    </source>
</evidence>
<dbReference type="Pfam" id="PF02571">
    <property type="entry name" value="CbiJ"/>
    <property type="match status" value="1"/>
</dbReference>
<dbReference type="RefSeq" id="WP_238276041.1">
    <property type="nucleotide sequence ID" value="NZ_BPQR01000039.1"/>
</dbReference>
<sequence>MRILILGGTSEANALVDALPVRPDLDVTVSLAGRTAAPRLPARDTRIGGFGGVDGLSEYLRQRRVDLLVDAAHPFAANISANAAAASARTGVPILAIRRPPWPRLSGDDWTEVDSIADSVAALGTAPRRVFLTVGRTDIAVFARAPQHDYVARTIEPVGGALPVPRITTLLARGPFDEESEVEVLRSQRIAVVVTKNAGGPATYGKVAAARRLGIPVVIVRQPHKPAVPQVADAKAALARILALADGPREQGHAASGAGTLRRV</sequence>
<dbReference type="NCBIfam" id="NF005968">
    <property type="entry name" value="PRK08057.1-2"/>
    <property type="match status" value="1"/>
</dbReference>
<accession>A0ABQ4SVD7</accession>
<dbReference type="PANTHER" id="PTHR36925:SF1">
    <property type="entry name" value="COBALT-PRECORRIN-6A REDUCTASE"/>
    <property type="match status" value="1"/>
</dbReference>
<dbReference type="InterPro" id="IPR003723">
    <property type="entry name" value="Precorrin-6x_reduct"/>
</dbReference>
<protein>
    <submittedName>
        <fullName evidence="4">Precorrin-6A reductase</fullName>
    </submittedName>
</protein>
<keyword evidence="2" id="KW-0169">Cobalamin biosynthesis</keyword>
<dbReference type="PROSITE" id="PS51014">
    <property type="entry name" value="COBK_CBIJ"/>
    <property type="match status" value="1"/>
</dbReference>
<organism evidence="4 5">
    <name type="scientific">Methylobacterium jeotgali</name>
    <dbReference type="NCBI Taxonomy" id="381630"/>
    <lineage>
        <taxon>Bacteria</taxon>
        <taxon>Pseudomonadati</taxon>
        <taxon>Pseudomonadota</taxon>
        <taxon>Alphaproteobacteria</taxon>
        <taxon>Hyphomicrobiales</taxon>
        <taxon>Methylobacteriaceae</taxon>
        <taxon>Methylobacterium</taxon>
    </lineage>
</organism>
<dbReference type="EMBL" id="BPQR01000039">
    <property type="protein sequence ID" value="GJE07062.1"/>
    <property type="molecule type" value="Genomic_DNA"/>
</dbReference>
<evidence type="ECO:0000256" key="2">
    <source>
        <dbReference type="ARBA" id="ARBA00022573"/>
    </source>
</evidence>
<reference evidence="4" key="1">
    <citation type="journal article" date="2021" name="Front. Microbiol.">
        <title>Comprehensive Comparative Genomics and Phenotyping of Methylobacterium Species.</title>
        <authorList>
            <person name="Alessa O."/>
            <person name="Ogura Y."/>
            <person name="Fujitani Y."/>
            <person name="Takami H."/>
            <person name="Hayashi T."/>
            <person name="Sahin N."/>
            <person name="Tani A."/>
        </authorList>
    </citation>
    <scope>NUCLEOTIDE SEQUENCE</scope>
    <source>
        <strain evidence="4">LMG 23639</strain>
    </source>
</reference>
<evidence type="ECO:0000313" key="5">
    <source>
        <dbReference type="Proteomes" id="UP001055102"/>
    </source>
</evidence>
<dbReference type="NCBIfam" id="TIGR00715">
    <property type="entry name" value="precor6x_red"/>
    <property type="match status" value="1"/>
</dbReference>
<evidence type="ECO:0000256" key="3">
    <source>
        <dbReference type="ARBA" id="ARBA00023002"/>
    </source>
</evidence>
<reference evidence="4" key="2">
    <citation type="submission" date="2021-08" db="EMBL/GenBank/DDBJ databases">
        <authorList>
            <person name="Tani A."/>
            <person name="Ola A."/>
            <person name="Ogura Y."/>
            <person name="Katsura K."/>
            <person name="Hayashi T."/>
        </authorList>
    </citation>
    <scope>NUCLEOTIDE SEQUENCE</scope>
    <source>
        <strain evidence="4">LMG 23639</strain>
    </source>
</reference>
<keyword evidence="5" id="KW-1185">Reference proteome</keyword>
<evidence type="ECO:0000256" key="1">
    <source>
        <dbReference type="ARBA" id="ARBA00004953"/>
    </source>
</evidence>
<keyword evidence="3" id="KW-0560">Oxidoreductase</keyword>
<comment type="caution">
    <text evidence="4">The sequence shown here is derived from an EMBL/GenBank/DDBJ whole genome shotgun (WGS) entry which is preliminary data.</text>
</comment>
<dbReference type="Proteomes" id="UP001055102">
    <property type="component" value="Unassembled WGS sequence"/>
</dbReference>
<name>A0ABQ4SVD7_9HYPH</name>
<dbReference type="PANTHER" id="PTHR36925">
    <property type="entry name" value="COBALT-PRECORRIN-6A REDUCTASE"/>
    <property type="match status" value="1"/>
</dbReference>
<proteinExistence type="predicted"/>